<dbReference type="OrthoDB" id="2489132at2"/>
<evidence type="ECO:0000256" key="5">
    <source>
        <dbReference type="SAM" id="MobiDB-lite"/>
    </source>
</evidence>
<keyword evidence="6" id="KW-0472">Membrane</keyword>
<keyword evidence="6" id="KW-1133">Transmembrane helix</keyword>
<evidence type="ECO:0000256" key="6">
    <source>
        <dbReference type="SAM" id="Phobius"/>
    </source>
</evidence>
<proteinExistence type="inferred from homology"/>
<evidence type="ECO:0000313" key="10">
    <source>
        <dbReference type="Proteomes" id="UP000220246"/>
    </source>
</evidence>
<reference evidence="10" key="1">
    <citation type="submission" date="2017-09" db="EMBL/GenBank/DDBJ databases">
        <title>FDA dAtabase for Regulatory Grade micrObial Sequences (FDA-ARGOS): Supporting development and validation of Infectious Disease Dx tests.</title>
        <authorList>
            <person name="Minogue T."/>
            <person name="Wolcott M."/>
            <person name="Wasieloski L."/>
            <person name="Aguilar W."/>
            <person name="Moore D."/>
            <person name="Tallon L."/>
            <person name="Sadzewicz L."/>
            <person name="Ott S."/>
            <person name="Zhao X."/>
            <person name="Nagaraj S."/>
            <person name="Vavikolanu K."/>
            <person name="Aluvathingal J."/>
            <person name="Nadendla S."/>
            <person name="Sichtig H."/>
        </authorList>
    </citation>
    <scope>NUCLEOTIDE SEQUENCE [LARGE SCALE GENOMIC DNA]</scope>
    <source>
        <strain evidence="10">FDAARGOS_394</strain>
    </source>
</reference>
<dbReference type="PANTHER" id="PTHR43531:SF14">
    <property type="entry name" value="METHYL-ACCEPTING CHEMOTAXIS PROTEIN I-RELATED"/>
    <property type="match status" value="1"/>
</dbReference>
<dbReference type="FunFam" id="1.10.287.950:FF:000001">
    <property type="entry name" value="Methyl-accepting chemotaxis sensory transducer"/>
    <property type="match status" value="1"/>
</dbReference>
<feature type="compositionally biased region" description="Low complexity" evidence="5">
    <location>
        <begin position="576"/>
        <end position="594"/>
    </location>
</feature>
<dbReference type="Proteomes" id="UP000220246">
    <property type="component" value="Unassembled WGS sequence"/>
</dbReference>
<dbReference type="Pfam" id="PF00672">
    <property type="entry name" value="HAMP"/>
    <property type="match status" value="1"/>
</dbReference>
<dbReference type="GeneID" id="80801251"/>
<dbReference type="EMBL" id="PDEA01000001">
    <property type="protein sequence ID" value="PEH89151.1"/>
    <property type="molecule type" value="Genomic_DNA"/>
</dbReference>
<evidence type="ECO:0000256" key="3">
    <source>
        <dbReference type="ARBA" id="ARBA00029447"/>
    </source>
</evidence>
<dbReference type="GO" id="GO:0004888">
    <property type="term" value="F:transmembrane signaling receptor activity"/>
    <property type="evidence" value="ECO:0007669"/>
    <property type="project" value="TreeGrafter"/>
</dbReference>
<dbReference type="GO" id="GO:0006935">
    <property type="term" value="P:chemotaxis"/>
    <property type="evidence" value="ECO:0007669"/>
    <property type="project" value="TreeGrafter"/>
</dbReference>
<dbReference type="CDD" id="cd19411">
    <property type="entry name" value="MCP2201-like_sensor"/>
    <property type="match status" value="1"/>
</dbReference>
<dbReference type="STRING" id="1219032.GCA_001515545_01383"/>
<feature type="region of interest" description="Disordered" evidence="5">
    <location>
        <begin position="289"/>
        <end position="308"/>
    </location>
</feature>
<feature type="compositionally biased region" description="Polar residues" evidence="5">
    <location>
        <begin position="536"/>
        <end position="550"/>
    </location>
</feature>
<dbReference type="Pfam" id="PF00015">
    <property type="entry name" value="MCPsignal"/>
    <property type="match status" value="1"/>
</dbReference>
<feature type="region of interest" description="Disordered" evidence="5">
    <location>
        <begin position="528"/>
        <end position="605"/>
    </location>
</feature>
<keyword evidence="6" id="KW-0812">Transmembrane</keyword>
<evidence type="ECO:0000259" key="7">
    <source>
        <dbReference type="PROSITE" id="PS50111"/>
    </source>
</evidence>
<dbReference type="InterPro" id="IPR051310">
    <property type="entry name" value="MCP_chemotaxis"/>
</dbReference>
<dbReference type="RefSeq" id="WP_066534840.1">
    <property type="nucleotide sequence ID" value="NZ_PDEA01000001.1"/>
</dbReference>
<keyword evidence="4" id="KW-0807">Transducer</keyword>
<name>A0A2A7UVD3_COMTR</name>
<dbReference type="InterPro" id="IPR024478">
    <property type="entry name" value="HlyB_4HB_MCP"/>
</dbReference>
<feature type="transmembrane region" description="Helical" evidence="6">
    <location>
        <begin position="12"/>
        <end position="34"/>
    </location>
</feature>
<evidence type="ECO:0000313" key="9">
    <source>
        <dbReference type="EMBL" id="PEH89151.1"/>
    </source>
</evidence>
<keyword evidence="10" id="KW-1185">Reference proteome</keyword>
<organism evidence="9 10">
    <name type="scientific">Comamonas terrigena</name>
    <dbReference type="NCBI Taxonomy" id="32013"/>
    <lineage>
        <taxon>Bacteria</taxon>
        <taxon>Pseudomonadati</taxon>
        <taxon>Pseudomonadota</taxon>
        <taxon>Betaproteobacteria</taxon>
        <taxon>Burkholderiales</taxon>
        <taxon>Comamonadaceae</taxon>
        <taxon>Comamonas</taxon>
    </lineage>
</organism>
<feature type="transmembrane region" description="Helical" evidence="6">
    <location>
        <begin position="192"/>
        <end position="214"/>
    </location>
</feature>
<protein>
    <submittedName>
        <fullName evidence="9">Methyl-accepting chemotaxis protein</fullName>
    </submittedName>
</protein>
<gene>
    <name evidence="9" type="ORF">CRM82_11580</name>
</gene>
<sequence>MAGFLGNFKIGARLSAGFAIILLLLCSMGAAAYFQASRIYDGTEEIAENWLPSVQTLGDARALANSARRASLRSVLEVTPEGKRTQRALHDEAIAKMDTTMLAYDKLVSSPEEQELNLKIKAAWAAYLTVDKRLLELAEAGEERFADARALSVGESAKAFATATDLISGSVELNRAGAAAARTDAQHTYQQAILVAGVLVLSALALGVWIAIALTRSITSPLGQAVAAANRVAGGDLSTQIDVGRKDEMGLLLGALQRMQHSLVQTVSTVRSNAQGVASASAQIAAGNHDLSGRTEEQASALEETAASMEELSSTVRQNADNARQANQMAVNASTVAAQGGEIVAEVVETMKSINDSSHKISDIIGVIDGIAFQTNILALNAAVEAARAGEQGRGFAVVAGEVRALAGRSADAAKQIKQLIGTSVERVGQGTLLVDRAGTTMNEVVAAIRRVTDIMGEISAASTEQSQGVAQVGEAVTQMDQATQQNAALVEEMAAAASSLNTQAQSLVETVAVFKLSAYEQPSPAAMATPVAHSQPASPSTVPDTSATPSVRPFSRPAQSGSGTPAAPALRRPISGASGASSAASTPAPKPATVGQDMDDWESF</sequence>
<dbReference type="InterPro" id="IPR047347">
    <property type="entry name" value="YvaQ-like_sensor"/>
</dbReference>
<dbReference type="GO" id="GO:0005886">
    <property type="term" value="C:plasma membrane"/>
    <property type="evidence" value="ECO:0007669"/>
    <property type="project" value="TreeGrafter"/>
</dbReference>
<evidence type="ECO:0000256" key="1">
    <source>
        <dbReference type="ARBA" id="ARBA00004370"/>
    </source>
</evidence>
<dbReference type="AlphaFoldDB" id="A0A2A7UVD3"/>
<dbReference type="SMART" id="SM00304">
    <property type="entry name" value="HAMP"/>
    <property type="match status" value="2"/>
</dbReference>
<dbReference type="GO" id="GO:0007165">
    <property type="term" value="P:signal transduction"/>
    <property type="evidence" value="ECO:0007669"/>
    <property type="project" value="UniProtKB-KW"/>
</dbReference>
<comment type="similarity">
    <text evidence="3">Belongs to the methyl-accepting chemotaxis (MCP) protein family.</text>
</comment>
<dbReference type="InterPro" id="IPR004089">
    <property type="entry name" value="MCPsignal_dom"/>
</dbReference>
<dbReference type="PROSITE" id="PS50111">
    <property type="entry name" value="CHEMOTAXIS_TRANSDUC_2"/>
    <property type="match status" value="1"/>
</dbReference>
<feature type="domain" description="HAMP" evidence="8">
    <location>
        <begin position="216"/>
        <end position="268"/>
    </location>
</feature>
<feature type="domain" description="Methyl-accepting transducer" evidence="7">
    <location>
        <begin position="273"/>
        <end position="502"/>
    </location>
</feature>
<dbReference type="PROSITE" id="PS50885">
    <property type="entry name" value="HAMP"/>
    <property type="match status" value="1"/>
</dbReference>
<dbReference type="InterPro" id="IPR003660">
    <property type="entry name" value="HAMP_dom"/>
</dbReference>
<keyword evidence="2" id="KW-0488">Methylation</keyword>
<dbReference type="CDD" id="cd06225">
    <property type="entry name" value="HAMP"/>
    <property type="match status" value="1"/>
</dbReference>
<accession>A0A2A7UVD3</accession>
<comment type="caution">
    <text evidence="9">The sequence shown here is derived from an EMBL/GenBank/DDBJ whole genome shotgun (WGS) entry which is preliminary data.</text>
</comment>
<dbReference type="Gene3D" id="1.10.287.950">
    <property type="entry name" value="Methyl-accepting chemotaxis protein"/>
    <property type="match status" value="1"/>
</dbReference>
<evidence type="ECO:0000256" key="2">
    <source>
        <dbReference type="ARBA" id="ARBA00022481"/>
    </source>
</evidence>
<dbReference type="PANTHER" id="PTHR43531">
    <property type="entry name" value="PROTEIN ICFG"/>
    <property type="match status" value="1"/>
</dbReference>
<dbReference type="SUPFAM" id="SSF58104">
    <property type="entry name" value="Methyl-accepting chemotaxis protein (MCP) signaling domain"/>
    <property type="match status" value="1"/>
</dbReference>
<dbReference type="SMART" id="SM00283">
    <property type="entry name" value="MA"/>
    <property type="match status" value="1"/>
</dbReference>
<comment type="subcellular location">
    <subcellularLocation>
        <location evidence="1">Membrane</location>
    </subcellularLocation>
</comment>
<dbReference type="CDD" id="cd11386">
    <property type="entry name" value="MCP_signal"/>
    <property type="match status" value="1"/>
</dbReference>
<evidence type="ECO:0000256" key="4">
    <source>
        <dbReference type="PROSITE-ProRule" id="PRU00284"/>
    </source>
</evidence>
<dbReference type="Pfam" id="PF12729">
    <property type="entry name" value="4HB_MCP_1"/>
    <property type="match status" value="1"/>
</dbReference>
<evidence type="ECO:0000259" key="8">
    <source>
        <dbReference type="PROSITE" id="PS50885"/>
    </source>
</evidence>